<protein>
    <submittedName>
        <fullName evidence="5">ABC transporter ATP-binding protein</fullName>
    </submittedName>
</protein>
<dbReference type="GO" id="GO:0015807">
    <property type="term" value="P:L-amino acid transport"/>
    <property type="evidence" value="ECO:0007669"/>
    <property type="project" value="TreeGrafter"/>
</dbReference>
<proteinExistence type="inferred from homology"/>
<evidence type="ECO:0000259" key="4">
    <source>
        <dbReference type="PROSITE" id="PS50893"/>
    </source>
</evidence>
<reference evidence="5 6" key="1">
    <citation type="journal article" date="2016" name="Nat. Biotechnol.">
        <title>Measurement of bacterial replication rates in microbial communities.</title>
        <authorList>
            <person name="Brown C.T."/>
            <person name="Olm M.R."/>
            <person name="Thomas B.C."/>
            <person name="Banfield J.F."/>
        </authorList>
    </citation>
    <scope>NUCLEOTIDE SEQUENCE [LARGE SCALE GENOMIC DNA]</scope>
    <source>
        <strain evidence="5">CAG:67_53_122</strain>
    </source>
</reference>
<dbReference type="InterPro" id="IPR003439">
    <property type="entry name" value="ABC_transporter-like_ATP-bd"/>
</dbReference>
<dbReference type="GO" id="GO:0015658">
    <property type="term" value="F:branched-chain amino acid transmembrane transporter activity"/>
    <property type="evidence" value="ECO:0007669"/>
    <property type="project" value="TreeGrafter"/>
</dbReference>
<feature type="domain" description="ABC transporter" evidence="4">
    <location>
        <begin position="9"/>
        <end position="221"/>
    </location>
</feature>
<sequence length="221" mass="25008">MNPSEKHILEIDSVELSFGDRVILSSVYLAVETGGATALLGRNGSGKSCLMKILCGALRPGFRSMRIDGKWYDRFGSSQVRYLPQQGFTPGWLTVEAVLRDFGLEWDDLTVWFPIFGKLRKAKIRTLSGGERRILECFVILRSRSLFAVLDEPFSQVAPLHVVTLKALIRAEKRNKGILLTDHMYRHVTDVADRLYVLANGQTYLTQGDEDLVRYGYLNHL</sequence>
<evidence type="ECO:0000256" key="2">
    <source>
        <dbReference type="ARBA" id="ARBA00022448"/>
    </source>
</evidence>
<keyword evidence="2" id="KW-0813">Transport</keyword>
<keyword evidence="5" id="KW-0067">ATP-binding</keyword>
<gene>
    <name evidence="5" type="ORF">BHV66_02080</name>
</gene>
<dbReference type="PANTHER" id="PTHR43820:SF2">
    <property type="entry name" value="ABC TRANSPORTER ATP-BINDING PROTEIN"/>
    <property type="match status" value="1"/>
</dbReference>
<dbReference type="PROSITE" id="PS50893">
    <property type="entry name" value="ABC_TRANSPORTER_2"/>
    <property type="match status" value="1"/>
</dbReference>
<organism evidence="5 6">
    <name type="scientific">Alistipes putredinis</name>
    <dbReference type="NCBI Taxonomy" id="28117"/>
    <lineage>
        <taxon>Bacteria</taxon>
        <taxon>Pseudomonadati</taxon>
        <taxon>Bacteroidota</taxon>
        <taxon>Bacteroidia</taxon>
        <taxon>Bacteroidales</taxon>
        <taxon>Rikenellaceae</taxon>
        <taxon>Alistipes</taxon>
    </lineage>
</organism>
<dbReference type="Proteomes" id="UP000187417">
    <property type="component" value="Unassembled WGS sequence"/>
</dbReference>
<comment type="similarity">
    <text evidence="1">Belongs to the ABC transporter superfamily.</text>
</comment>
<comment type="caution">
    <text evidence="5">The sequence shown here is derived from an EMBL/GenBank/DDBJ whole genome shotgun (WGS) entry which is preliminary data.</text>
</comment>
<evidence type="ECO:0000256" key="1">
    <source>
        <dbReference type="ARBA" id="ARBA00005417"/>
    </source>
</evidence>
<dbReference type="InterPro" id="IPR052156">
    <property type="entry name" value="BCAA_Transport_ATP-bd_LivF"/>
</dbReference>
<keyword evidence="3" id="KW-0029">Amino-acid transport</keyword>
<dbReference type="Pfam" id="PF00005">
    <property type="entry name" value="ABC_tran"/>
    <property type="match status" value="1"/>
</dbReference>
<name>A0A1Q6FBB4_9BACT</name>
<dbReference type="GO" id="GO:0005524">
    <property type="term" value="F:ATP binding"/>
    <property type="evidence" value="ECO:0007669"/>
    <property type="project" value="UniProtKB-KW"/>
</dbReference>
<dbReference type="Gene3D" id="3.40.50.300">
    <property type="entry name" value="P-loop containing nucleotide triphosphate hydrolases"/>
    <property type="match status" value="1"/>
</dbReference>
<dbReference type="SUPFAM" id="SSF52540">
    <property type="entry name" value="P-loop containing nucleoside triphosphate hydrolases"/>
    <property type="match status" value="1"/>
</dbReference>
<dbReference type="InterPro" id="IPR027417">
    <property type="entry name" value="P-loop_NTPase"/>
</dbReference>
<dbReference type="RefSeq" id="WP_276741914.1">
    <property type="nucleotide sequence ID" value="NZ_BAAFLA010000002.1"/>
</dbReference>
<dbReference type="PANTHER" id="PTHR43820">
    <property type="entry name" value="HIGH-AFFINITY BRANCHED-CHAIN AMINO ACID TRANSPORT ATP-BINDING PROTEIN LIVF"/>
    <property type="match status" value="1"/>
</dbReference>
<accession>A0A1Q6FBB4</accession>
<dbReference type="AlphaFoldDB" id="A0A1Q6FBB4"/>
<evidence type="ECO:0000313" key="6">
    <source>
        <dbReference type="Proteomes" id="UP000187417"/>
    </source>
</evidence>
<evidence type="ECO:0000256" key="3">
    <source>
        <dbReference type="ARBA" id="ARBA00022970"/>
    </source>
</evidence>
<dbReference type="STRING" id="28117.BHV66_02080"/>
<dbReference type="EMBL" id="MNQH01000002">
    <property type="protein sequence ID" value="OKY96140.1"/>
    <property type="molecule type" value="Genomic_DNA"/>
</dbReference>
<dbReference type="GO" id="GO:0016887">
    <property type="term" value="F:ATP hydrolysis activity"/>
    <property type="evidence" value="ECO:0007669"/>
    <property type="project" value="InterPro"/>
</dbReference>
<keyword evidence="5" id="KW-0547">Nucleotide-binding</keyword>
<evidence type="ECO:0000313" key="5">
    <source>
        <dbReference type="EMBL" id="OKY96140.1"/>
    </source>
</evidence>